<dbReference type="Pfam" id="PF04199">
    <property type="entry name" value="Cyclase"/>
    <property type="match status" value="1"/>
</dbReference>
<dbReference type="EMBL" id="UINC01011884">
    <property type="protein sequence ID" value="SVA52176.1"/>
    <property type="molecule type" value="Genomic_DNA"/>
</dbReference>
<evidence type="ECO:0008006" key="2">
    <source>
        <dbReference type="Google" id="ProtNLM"/>
    </source>
</evidence>
<dbReference type="PROSITE" id="PS51257">
    <property type="entry name" value="PROKAR_LIPOPROTEIN"/>
    <property type="match status" value="1"/>
</dbReference>
<gene>
    <name evidence="1" type="ORF">METZ01_LOCUS105030</name>
</gene>
<dbReference type="PANTHER" id="PTHR34861:SF10">
    <property type="entry name" value="CYCLASE"/>
    <property type="match status" value="1"/>
</dbReference>
<proteinExistence type="predicted"/>
<sequence length="335" mass="36643">MITRHQALWTALCVTLVACTTGQAPYAQEPGSPVPLVTTEQYERWQTELSNWGRWGPEDELGAANLITSAKRAEAARLVREGFTVSLSSNAQKYESLDNPCPIDWSMVRASRTGASDRLAYPCIHGPGTTHLDAFAHVFFDGKMWNGYDVDDLVTLEAGATRNSIMNVKDGLVTRGVLYDIPRLKDVPYLEPGARITVDDLEAWEARTGVKVGPGDAFLIRWGRWARQEALGPFDTGQEAAGLDNGVIPWLKERDVAIAGWETPGYAPQPEGDLSRVALHNFALTILGIQVLDRADFQALANAAAARNRWEFMVTIAPLPIPNGTGSPVNPIAMF</sequence>
<dbReference type="GO" id="GO:0004061">
    <property type="term" value="F:arylformamidase activity"/>
    <property type="evidence" value="ECO:0007669"/>
    <property type="project" value="InterPro"/>
</dbReference>
<name>A0A381WI32_9ZZZZ</name>
<dbReference type="InterPro" id="IPR037175">
    <property type="entry name" value="KFase_sf"/>
</dbReference>
<dbReference type="Gene3D" id="3.50.30.50">
    <property type="entry name" value="Putative cyclase"/>
    <property type="match status" value="1"/>
</dbReference>
<accession>A0A381WI32</accession>
<reference evidence="1" key="1">
    <citation type="submission" date="2018-05" db="EMBL/GenBank/DDBJ databases">
        <authorList>
            <person name="Lanie J.A."/>
            <person name="Ng W.-L."/>
            <person name="Kazmierczak K.M."/>
            <person name="Andrzejewski T.M."/>
            <person name="Davidsen T.M."/>
            <person name="Wayne K.J."/>
            <person name="Tettelin H."/>
            <person name="Glass J.I."/>
            <person name="Rusch D."/>
            <person name="Podicherti R."/>
            <person name="Tsui H.-C.T."/>
            <person name="Winkler M.E."/>
        </authorList>
    </citation>
    <scope>NUCLEOTIDE SEQUENCE</scope>
</reference>
<dbReference type="PANTHER" id="PTHR34861">
    <property type="match status" value="1"/>
</dbReference>
<dbReference type="AlphaFoldDB" id="A0A381WI32"/>
<dbReference type="InterPro" id="IPR007325">
    <property type="entry name" value="KFase/CYL"/>
</dbReference>
<dbReference type="GO" id="GO:0019441">
    <property type="term" value="P:L-tryptophan catabolic process to kynurenine"/>
    <property type="evidence" value="ECO:0007669"/>
    <property type="project" value="InterPro"/>
</dbReference>
<evidence type="ECO:0000313" key="1">
    <source>
        <dbReference type="EMBL" id="SVA52176.1"/>
    </source>
</evidence>
<organism evidence="1">
    <name type="scientific">marine metagenome</name>
    <dbReference type="NCBI Taxonomy" id="408172"/>
    <lineage>
        <taxon>unclassified sequences</taxon>
        <taxon>metagenomes</taxon>
        <taxon>ecological metagenomes</taxon>
    </lineage>
</organism>
<protein>
    <recommendedName>
        <fullName evidence="2">Cyclase</fullName>
    </recommendedName>
</protein>
<dbReference type="SUPFAM" id="SSF102198">
    <property type="entry name" value="Putative cyclase"/>
    <property type="match status" value="1"/>
</dbReference>